<dbReference type="Pfam" id="PF10551">
    <property type="entry name" value="MULE"/>
    <property type="match status" value="1"/>
</dbReference>
<dbReference type="InterPro" id="IPR018289">
    <property type="entry name" value="MULE_transposase_dom"/>
</dbReference>
<dbReference type="InterPro" id="IPR036236">
    <property type="entry name" value="Znf_C2H2_sf"/>
</dbReference>
<reference evidence="7 8" key="1">
    <citation type="submission" date="2015-12" db="EMBL/GenBank/DDBJ databases">
        <title>The genome of Folsomia candida.</title>
        <authorList>
            <person name="Faddeeva A."/>
            <person name="Derks M.F."/>
            <person name="Anvar Y."/>
            <person name="Smit S."/>
            <person name="Van Straalen N."/>
            <person name="Roelofs D."/>
        </authorList>
    </citation>
    <scope>NUCLEOTIDE SEQUENCE [LARGE SCALE GENOMIC DNA]</scope>
    <source>
        <strain evidence="7 8">VU population</strain>
        <tissue evidence="7">Whole body</tissue>
    </source>
</reference>
<feature type="domain" description="C2H2-type" evidence="6">
    <location>
        <begin position="37"/>
        <end position="65"/>
    </location>
</feature>
<evidence type="ECO:0000256" key="4">
    <source>
        <dbReference type="ARBA" id="ARBA00022833"/>
    </source>
</evidence>
<feature type="domain" description="C2H2-type" evidence="6">
    <location>
        <begin position="97"/>
        <end position="127"/>
    </location>
</feature>
<organism evidence="7 8">
    <name type="scientific">Folsomia candida</name>
    <name type="common">Springtail</name>
    <dbReference type="NCBI Taxonomy" id="158441"/>
    <lineage>
        <taxon>Eukaryota</taxon>
        <taxon>Metazoa</taxon>
        <taxon>Ecdysozoa</taxon>
        <taxon>Arthropoda</taxon>
        <taxon>Hexapoda</taxon>
        <taxon>Collembola</taxon>
        <taxon>Entomobryomorpha</taxon>
        <taxon>Isotomoidea</taxon>
        <taxon>Isotomidae</taxon>
        <taxon>Proisotominae</taxon>
        <taxon>Folsomia</taxon>
    </lineage>
</organism>
<proteinExistence type="predicted"/>
<dbReference type="PROSITE" id="PS00028">
    <property type="entry name" value="ZINC_FINGER_C2H2_1"/>
    <property type="match status" value="5"/>
</dbReference>
<feature type="domain" description="C2H2-type" evidence="6">
    <location>
        <begin position="188"/>
        <end position="216"/>
    </location>
</feature>
<keyword evidence="4" id="KW-0862">Zinc</keyword>
<dbReference type="EMBL" id="LNIX01000013">
    <property type="protein sequence ID" value="OXA47637.1"/>
    <property type="molecule type" value="Genomic_DNA"/>
</dbReference>
<evidence type="ECO:0000256" key="5">
    <source>
        <dbReference type="PROSITE-ProRule" id="PRU00042"/>
    </source>
</evidence>
<keyword evidence="1" id="KW-0479">Metal-binding</keyword>
<dbReference type="GO" id="GO:0000981">
    <property type="term" value="F:DNA-binding transcription factor activity, RNA polymerase II-specific"/>
    <property type="evidence" value="ECO:0007669"/>
    <property type="project" value="TreeGrafter"/>
</dbReference>
<dbReference type="SUPFAM" id="SSF57667">
    <property type="entry name" value="beta-beta-alpha zinc fingers"/>
    <property type="match status" value="5"/>
</dbReference>
<feature type="domain" description="C2H2-type" evidence="6">
    <location>
        <begin position="66"/>
        <end position="94"/>
    </location>
</feature>
<sequence>MGSTTTKVWKCSTSSKTFTTKRCLTYHISTHYPGAKVKCQICGKILKNSKTFSSHMALIHTNRKRPSCNVCHRVCSTPSHLRRHIDTVHTTLKRPRFPCEFPGCGKTYLNLRSVSLHIKTEHSANPVRFPCTLCWKEFKTRPNLEKYISTHTTEKAYICSTCRRSFSQRTAMQRHEVTHLAKSNPRNFKCELCPRTTHGKTDLRRHVQNVHEHRKNHPCTFCDKIFSTASILRRHVEACHPTNTEKIHSCDKCEFMTSSKIRLSNHVRRHNLANRRECYFCKKQFLYFSRLDYNTITIFGVLSVTNPSPNRFPWSSPGTGRKPFPDPKLLTITQMTPLIHTDATYKLNWEGFPVLVVGVSDKNRTFHPTAIAVTVGETSSDFKFLFEGLKKGTKGDLDPKVLVADSAQAITIGFEDVFGTDYKRVHCWFHVTSNIDKKQSLVKDRAIWQQLRQDIKKLQLARSPEEFEVAKSLWIKKYSADATQDFVNYFRDEWLNSRTNWYEGYAPGYPSTNNGLESTNAWIKQQGTFRARLPVGEFISFMLSQTKDWSEQRDPIHENHKTFAKVPIISLRLETDAFNWNKSKPSTLLAGHLILW</sequence>
<dbReference type="SMART" id="SM00355">
    <property type="entry name" value="ZnF_C2H2"/>
    <property type="match status" value="9"/>
</dbReference>
<protein>
    <submittedName>
        <fullName evidence="7">Zinc finger protein 26</fullName>
    </submittedName>
</protein>
<dbReference type="GO" id="GO:0005634">
    <property type="term" value="C:nucleus"/>
    <property type="evidence" value="ECO:0007669"/>
    <property type="project" value="TreeGrafter"/>
</dbReference>
<dbReference type="STRING" id="158441.A0A226DSH1"/>
<evidence type="ECO:0000313" key="7">
    <source>
        <dbReference type="EMBL" id="OXA47637.1"/>
    </source>
</evidence>
<dbReference type="Pfam" id="PF00096">
    <property type="entry name" value="zf-C2H2"/>
    <property type="match status" value="2"/>
</dbReference>
<feature type="domain" description="C2H2-type" evidence="6">
    <location>
        <begin position="217"/>
        <end position="245"/>
    </location>
</feature>
<feature type="domain" description="C2H2-type" evidence="6">
    <location>
        <begin position="157"/>
        <end position="184"/>
    </location>
</feature>
<dbReference type="Proteomes" id="UP000198287">
    <property type="component" value="Unassembled WGS sequence"/>
</dbReference>
<dbReference type="InterPro" id="IPR013087">
    <property type="entry name" value="Znf_C2H2_type"/>
</dbReference>
<evidence type="ECO:0000256" key="3">
    <source>
        <dbReference type="ARBA" id="ARBA00022771"/>
    </source>
</evidence>
<name>A0A226DSH1_FOLCA</name>
<evidence type="ECO:0000256" key="1">
    <source>
        <dbReference type="ARBA" id="ARBA00022723"/>
    </source>
</evidence>
<dbReference type="PANTHER" id="PTHR24408">
    <property type="entry name" value="ZINC FINGER PROTEIN"/>
    <property type="match status" value="1"/>
</dbReference>
<dbReference type="GO" id="GO:0043565">
    <property type="term" value="F:sequence-specific DNA binding"/>
    <property type="evidence" value="ECO:0007669"/>
    <property type="project" value="TreeGrafter"/>
</dbReference>
<dbReference type="PANTHER" id="PTHR24408:SF58">
    <property type="entry name" value="TRANSCRIPTION FACTOR (TFIIIA), PUTATIVE (AFU_ORTHOLOGUE AFUA_1G05150)-RELATED"/>
    <property type="match status" value="1"/>
</dbReference>
<evidence type="ECO:0000313" key="8">
    <source>
        <dbReference type="Proteomes" id="UP000198287"/>
    </source>
</evidence>
<evidence type="ECO:0000256" key="2">
    <source>
        <dbReference type="ARBA" id="ARBA00022737"/>
    </source>
</evidence>
<comment type="caution">
    <text evidence="7">The sequence shown here is derived from an EMBL/GenBank/DDBJ whole genome shotgun (WGS) entry which is preliminary data.</text>
</comment>
<dbReference type="Gene3D" id="3.30.160.60">
    <property type="entry name" value="Classic Zinc Finger"/>
    <property type="match status" value="4"/>
</dbReference>
<evidence type="ECO:0000259" key="6">
    <source>
        <dbReference type="PROSITE" id="PS50157"/>
    </source>
</evidence>
<dbReference type="GO" id="GO:0008270">
    <property type="term" value="F:zinc ion binding"/>
    <property type="evidence" value="ECO:0007669"/>
    <property type="project" value="UniProtKB-KW"/>
</dbReference>
<dbReference type="AlphaFoldDB" id="A0A226DSH1"/>
<feature type="domain" description="C2H2-type" evidence="6">
    <location>
        <begin position="129"/>
        <end position="156"/>
    </location>
</feature>
<keyword evidence="2" id="KW-0677">Repeat</keyword>
<keyword evidence="8" id="KW-1185">Reference proteome</keyword>
<gene>
    <name evidence="7" type="ORF">Fcan01_17685</name>
</gene>
<dbReference type="OrthoDB" id="119028at2759"/>
<accession>A0A226DSH1</accession>
<keyword evidence="3 5" id="KW-0863">Zinc-finger</keyword>
<dbReference type="PROSITE" id="PS50157">
    <property type="entry name" value="ZINC_FINGER_C2H2_2"/>
    <property type="match status" value="7"/>
</dbReference>